<evidence type="ECO:0000313" key="2">
    <source>
        <dbReference type="Proteomes" id="UP000188268"/>
    </source>
</evidence>
<evidence type="ECO:0000313" key="1">
    <source>
        <dbReference type="EMBL" id="OMO72494.1"/>
    </source>
</evidence>
<feature type="non-terminal residue" evidence="1">
    <location>
        <position position="24"/>
    </location>
</feature>
<organism evidence="1 2">
    <name type="scientific">Corchorus capsularis</name>
    <name type="common">Jute</name>
    <dbReference type="NCBI Taxonomy" id="210143"/>
    <lineage>
        <taxon>Eukaryota</taxon>
        <taxon>Viridiplantae</taxon>
        <taxon>Streptophyta</taxon>
        <taxon>Embryophyta</taxon>
        <taxon>Tracheophyta</taxon>
        <taxon>Spermatophyta</taxon>
        <taxon>Magnoliopsida</taxon>
        <taxon>eudicotyledons</taxon>
        <taxon>Gunneridae</taxon>
        <taxon>Pentapetalae</taxon>
        <taxon>rosids</taxon>
        <taxon>malvids</taxon>
        <taxon>Malvales</taxon>
        <taxon>Malvaceae</taxon>
        <taxon>Grewioideae</taxon>
        <taxon>Apeibeae</taxon>
        <taxon>Corchorus</taxon>
    </lineage>
</organism>
<dbReference type="EMBL" id="AWWV01011418">
    <property type="protein sequence ID" value="OMO72494.1"/>
    <property type="molecule type" value="Genomic_DNA"/>
</dbReference>
<keyword evidence="2" id="KW-1185">Reference proteome</keyword>
<proteinExistence type="predicted"/>
<dbReference type="Proteomes" id="UP000188268">
    <property type="component" value="Unassembled WGS sequence"/>
</dbReference>
<reference evidence="1 2" key="1">
    <citation type="submission" date="2013-09" db="EMBL/GenBank/DDBJ databases">
        <title>Corchorus capsularis genome sequencing.</title>
        <authorList>
            <person name="Alam M."/>
            <person name="Haque M.S."/>
            <person name="Islam M.S."/>
            <person name="Emdad E.M."/>
            <person name="Islam M.M."/>
            <person name="Ahmed B."/>
            <person name="Halim A."/>
            <person name="Hossen Q.M.M."/>
            <person name="Hossain M.Z."/>
            <person name="Ahmed R."/>
            <person name="Khan M.M."/>
            <person name="Islam R."/>
            <person name="Rashid M.M."/>
            <person name="Khan S.A."/>
            <person name="Rahman M.S."/>
            <person name="Alam M."/>
        </authorList>
    </citation>
    <scope>NUCLEOTIDE SEQUENCE [LARGE SCALE GENOMIC DNA]</scope>
    <source>
        <strain evidence="2">cv. CVL-1</strain>
        <tissue evidence="1">Whole seedling</tissue>
    </source>
</reference>
<protein>
    <submittedName>
        <fullName evidence="1">Uncharacterized protein</fullName>
    </submittedName>
</protein>
<sequence length="24" mass="3074">MSREEEEEKKLQLYLKKYEIMVKQ</sequence>
<dbReference type="Gramene" id="OMO72494">
    <property type="protein sequence ID" value="OMO72494"/>
    <property type="gene ID" value="CCACVL1_17754"/>
</dbReference>
<name>A0A1R3HQD5_COCAP</name>
<accession>A0A1R3HQD5</accession>
<gene>
    <name evidence="1" type="ORF">CCACVL1_17754</name>
</gene>
<comment type="caution">
    <text evidence="1">The sequence shown here is derived from an EMBL/GenBank/DDBJ whole genome shotgun (WGS) entry which is preliminary data.</text>
</comment>
<dbReference type="AlphaFoldDB" id="A0A1R3HQD5"/>